<dbReference type="OrthoDB" id="412005at2759"/>
<feature type="non-terminal residue" evidence="1">
    <location>
        <position position="474"/>
    </location>
</feature>
<dbReference type="Gene3D" id="3.50.50.60">
    <property type="entry name" value="FAD/NAD(P)-binding domain"/>
    <property type="match status" value="1"/>
</dbReference>
<evidence type="ECO:0000313" key="1">
    <source>
        <dbReference type="EMBL" id="CAG5130911.1"/>
    </source>
</evidence>
<reference evidence="1" key="1">
    <citation type="submission" date="2021-04" db="EMBL/GenBank/DDBJ databases">
        <authorList>
            <consortium name="Molecular Ecology Group"/>
        </authorList>
    </citation>
    <scope>NUCLEOTIDE SEQUENCE</scope>
</reference>
<dbReference type="Pfam" id="PF13738">
    <property type="entry name" value="Pyr_redox_3"/>
    <property type="match status" value="1"/>
</dbReference>
<organism evidence="1 2">
    <name type="scientific">Candidula unifasciata</name>
    <dbReference type="NCBI Taxonomy" id="100452"/>
    <lineage>
        <taxon>Eukaryota</taxon>
        <taxon>Metazoa</taxon>
        <taxon>Spiralia</taxon>
        <taxon>Lophotrochozoa</taxon>
        <taxon>Mollusca</taxon>
        <taxon>Gastropoda</taxon>
        <taxon>Heterobranchia</taxon>
        <taxon>Euthyneura</taxon>
        <taxon>Panpulmonata</taxon>
        <taxon>Eupulmonata</taxon>
        <taxon>Stylommatophora</taxon>
        <taxon>Helicina</taxon>
        <taxon>Helicoidea</taxon>
        <taxon>Geomitridae</taxon>
        <taxon>Candidula</taxon>
    </lineage>
</organism>
<keyword evidence="2" id="KW-1185">Reference proteome</keyword>
<evidence type="ECO:0008006" key="3">
    <source>
        <dbReference type="Google" id="ProtNLM"/>
    </source>
</evidence>
<dbReference type="InterPro" id="IPR029731">
    <property type="entry name" value="OSGIN1/2"/>
</dbReference>
<comment type="caution">
    <text evidence="1">The sequence shown here is derived from an EMBL/GenBank/DDBJ whole genome shotgun (WGS) entry which is preliminary data.</text>
</comment>
<accession>A0A8S3ZX61</accession>
<dbReference type="Proteomes" id="UP000678393">
    <property type="component" value="Unassembled WGS sequence"/>
</dbReference>
<protein>
    <recommendedName>
        <fullName evidence="3">Oxidative stress-induced growth inhibitor 2</fullName>
    </recommendedName>
</protein>
<evidence type="ECO:0000313" key="2">
    <source>
        <dbReference type="Proteomes" id="UP000678393"/>
    </source>
</evidence>
<dbReference type="SUPFAM" id="SSF51905">
    <property type="entry name" value="FAD/NAD(P)-binding domain"/>
    <property type="match status" value="1"/>
</dbReference>
<dbReference type="PANTHER" id="PTHR15192">
    <property type="entry name" value="PROTEIN CBG05349"/>
    <property type="match status" value="1"/>
</dbReference>
<name>A0A8S3ZX61_9EUPU</name>
<dbReference type="InterPro" id="IPR036188">
    <property type="entry name" value="FAD/NAD-bd_sf"/>
</dbReference>
<proteinExistence type="predicted"/>
<gene>
    <name evidence="1" type="ORF">CUNI_LOCUS16469</name>
</gene>
<sequence length="474" mass="53597">NGPSAISLSYMLAGNRPYYNGSPLSNEYLARRLRENMGVSLLEQDLAPLCESLEGRSNNPVALLFDSLFHPEADWGADIPSALEWRHEAMHEIPHVVLGKTKPGGTWQKIDGGMQTISQNSWMELPNVPFKEWLAKRNREMPERKSLLGRATIADVREYYGDYVKTQQLEKRFQDFHVVTSVQQVFHVHSRLHVDNDNGEEEPCCHNVRRNHTHFWEVRGYQAVFDDLGESVGRQEFCYLTPHIVLATGTYDIPNRLNVEGESLSFVVHCLGEFEKQLSQCEASTTADPILVVGAGLSAADAILMAMESNIPVIHAFRCKPTDHTLIFSKLPKAMYPEYHYIHSLMKGHEVSELYKPLPRHSVKELKDNKVLLKCRRPGTVTWFDVSAVAVMIGSRADLSFLPKEGRHLGRVPDWPVDSKHNIIDVDAYSYQSVREPQMFAMGPLVGDNFVRFGIGGALGIASHLHMCQKSEYM</sequence>
<dbReference type="PANTHER" id="PTHR15192:SF8">
    <property type="entry name" value="FAD_NAD(P)-BINDING DOMAIN-CONTAINING PROTEIN"/>
    <property type="match status" value="1"/>
</dbReference>
<dbReference type="EMBL" id="CAJHNH020004334">
    <property type="protein sequence ID" value="CAG5130911.1"/>
    <property type="molecule type" value="Genomic_DNA"/>
</dbReference>
<dbReference type="AlphaFoldDB" id="A0A8S3ZX61"/>